<keyword evidence="5 8" id="KW-1133">Transmembrane helix</keyword>
<evidence type="ECO:0000256" key="5">
    <source>
        <dbReference type="ARBA" id="ARBA00022989"/>
    </source>
</evidence>
<dbReference type="PANTHER" id="PTHR32309:SF13">
    <property type="entry name" value="FERRIC ENTEROBACTIN TRANSPORT PROTEIN FEPE"/>
    <property type="match status" value="1"/>
</dbReference>
<dbReference type="InterPro" id="IPR003856">
    <property type="entry name" value="LPS_length_determ_N"/>
</dbReference>
<dbReference type="PROSITE" id="PS51257">
    <property type="entry name" value="PROKAR_LIPOPROTEIN"/>
    <property type="match status" value="1"/>
</dbReference>
<keyword evidence="3" id="KW-1003">Cell membrane</keyword>
<accession>A0ABT2U9I9</accession>
<evidence type="ECO:0000256" key="3">
    <source>
        <dbReference type="ARBA" id="ARBA00022475"/>
    </source>
</evidence>
<evidence type="ECO:0000259" key="9">
    <source>
        <dbReference type="Pfam" id="PF02706"/>
    </source>
</evidence>
<evidence type="ECO:0000256" key="7">
    <source>
        <dbReference type="SAM" id="MobiDB-lite"/>
    </source>
</evidence>
<organism evidence="10 11">
    <name type="scientific">Paenibacillus baimaensis</name>
    <dbReference type="NCBI Taxonomy" id="2982185"/>
    <lineage>
        <taxon>Bacteria</taxon>
        <taxon>Bacillati</taxon>
        <taxon>Bacillota</taxon>
        <taxon>Bacilli</taxon>
        <taxon>Bacillales</taxon>
        <taxon>Paenibacillaceae</taxon>
        <taxon>Paenibacillus</taxon>
    </lineage>
</organism>
<reference evidence="10 11" key="1">
    <citation type="submission" date="2022-09" db="EMBL/GenBank/DDBJ databases">
        <authorList>
            <person name="Han X.L."/>
            <person name="Wang Q."/>
            <person name="Lu T."/>
        </authorList>
    </citation>
    <scope>NUCLEOTIDE SEQUENCE [LARGE SCALE GENOMIC DNA]</scope>
    <source>
        <strain evidence="10 11">WQ 127069</strain>
    </source>
</reference>
<keyword evidence="11" id="KW-1185">Reference proteome</keyword>
<feature type="transmembrane region" description="Helical" evidence="8">
    <location>
        <begin position="16"/>
        <end position="33"/>
    </location>
</feature>
<dbReference type="RefSeq" id="WP_262682890.1">
    <property type="nucleotide sequence ID" value="NZ_JAOQIO010000007.1"/>
</dbReference>
<evidence type="ECO:0000256" key="8">
    <source>
        <dbReference type="SAM" id="Phobius"/>
    </source>
</evidence>
<dbReference type="EMBL" id="JAOQIO010000007">
    <property type="protein sequence ID" value="MCU6791310.1"/>
    <property type="molecule type" value="Genomic_DNA"/>
</dbReference>
<comment type="similarity">
    <text evidence="2">Belongs to the CpsC/CapA family.</text>
</comment>
<evidence type="ECO:0000313" key="10">
    <source>
        <dbReference type="EMBL" id="MCU6791310.1"/>
    </source>
</evidence>
<evidence type="ECO:0000256" key="4">
    <source>
        <dbReference type="ARBA" id="ARBA00022692"/>
    </source>
</evidence>
<comment type="caution">
    <text evidence="10">The sequence shown here is derived from an EMBL/GenBank/DDBJ whole genome shotgun (WGS) entry which is preliminary data.</text>
</comment>
<name>A0ABT2U9I9_9BACL</name>
<keyword evidence="4 8" id="KW-0812">Transmembrane</keyword>
<comment type="subcellular location">
    <subcellularLocation>
        <location evidence="1">Cell membrane</location>
        <topology evidence="1">Multi-pass membrane protein</topology>
    </subcellularLocation>
</comment>
<dbReference type="Proteomes" id="UP001652445">
    <property type="component" value="Unassembled WGS sequence"/>
</dbReference>
<evidence type="ECO:0000256" key="1">
    <source>
        <dbReference type="ARBA" id="ARBA00004651"/>
    </source>
</evidence>
<evidence type="ECO:0000256" key="2">
    <source>
        <dbReference type="ARBA" id="ARBA00006683"/>
    </source>
</evidence>
<evidence type="ECO:0000256" key="6">
    <source>
        <dbReference type="ARBA" id="ARBA00023136"/>
    </source>
</evidence>
<dbReference type="Pfam" id="PF02706">
    <property type="entry name" value="Wzz"/>
    <property type="match status" value="1"/>
</dbReference>
<dbReference type="InterPro" id="IPR050445">
    <property type="entry name" value="Bact_polysacc_biosynth/exp"/>
</dbReference>
<keyword evidence="6 8" id="KW-0472">Membrane</keyword>
<feature type="transmembrane region" description="Helical" evidence="8">
    <location>
        <begin position="172"/>
        <end position="194"/>
    </location>
</feature>
<proteinExistence type="inferred from homology"/>
<protein>
    <submittedName>
        <fullName evidence="10">Wzz/FepE/Etk N-terminal domain-containing protein</fullName>
    </submittedName>
</protein>
<gene>
    <name evidence="10" type="ORF">OB236_04105</name>
</gene>
<dbReference type="PANTHER" id="PTHR32309">
    <property type="entry name" value="TYROSINE-PROTEIN KINASE"/>
    <property type="match status" value="1"/>
</dbReference>
<feature type="domain" description="Polysaccharide chain length determinant N-terminal" evidence="9">
    <location>
        <begin position="7"/>
        <end position="91"/>
    </location>
</feature>
<feature type="region of interest" description="Disordered" evidence="7">
    <location>
        <begin position="228"/>
        <end position="247"/>
    </location>
</feature>
<evidence type="ECO:0000313" key="11">
    <source>
        <dbReference type="Proteomes" id="UP001652445"/>
    </source>
</evidence>
<sequence length="247" mass="27648">MEKTILDYFIIVRKKLWLIALFVLLSCVMTYYVSKTFVQPVYVATNQLLVNSVMKDSESISLNDVNMNLNLIESYKEIIKSNTITETLIANHPELQLTREQLDKKLKVSSVDKTNLIKIEVEDSNYGKAGLIANEIAQTFIDEVPSLMNVNNVKILSPANLGKLPAPENASIAMNLAVSFILSAMAALGVVFFLENINDTLRSEKEAEHYVGLPVLATIGTIKKTNKRKRSKNMSEEVSDQTYVTVK</sequence>